<dbReference type="PROSITE" id="PS00178">
    <property type="entry name" value="AA_TRNA_LIGASE_I"/>
    <property type="match status" value="1"/>
</dbReference>
<dbReference type="InterPro" id="IPR001412">
    <property type="entry name" value="aa-tRNA-synth_I_CS"/>
</dbReference>
<dbReference type="InterPro" id="IPR002301">
    <property type="entry name" value="Ile-tRNA-ligase"/>
</dbReference>
<evidence type="ECO:0000256" key="9">
    <source>
        <dbReference type="ARBA" id="ARBA00048359"/>
    </source>
</evidence>
<dbReference type="Gene3D" id="1.10.10.830">
    <property type="entry name" value="Ile-tRNA synthetase CP2 domain-like"/>
    <property type="match status" value="1"/>
</dbReference>
<evidence type="ECO:0000256" key="2">
    <source>
        <dbReference type="ARBA" id="ARBA00022490"/>
    </source>
</evidence>
<comment type="subunit">
    <text evidence="10">Monomer.</text>
</comment>
<dbReference type="KEGG" id="mgj:MGM1_4410"/>
<keyword evidence="3 10" id="KW-0436">Ligase</keyword>
<dbReference type="Proteomes" id="UP000030066">
    <property type="component" value="Chromosome"/>
</dbReference>
<feature type="binding site" evidence="10">
    <location>
        <position position="893"/>
    </location>
    <ligand>
        <name>Zn(2+)</name>
        <dbReference type="ChEBI" id="CHEBI:29105"/>
    </ligand>
</feature>
<comment type="function">
    <text evidence="8 10">Catalyzes the attachment of isoleucine to tRNA(Ile). As IleRS can inadvertently accommodate and process structurally similar amino acids such as valine, to avoid such errors it has two additional distinct tRNA(Ile)-dependent editing activities. One activity is designated as 'pretransfer' editing and involves the hydrolysis of activated Val-AMP. The other activity is designated 'posttransfer' editing and involves deacylation of mischarged Val-tRNA(Ile).</text>
</comment>
<dbReference type="PANTHER" id="PTHR42765">
    <property type="entry name" value="SOLEUCYL-TRNA SYNTHETASE"/>
    <property type="match status" value="1"/>
</dbReference>
<evidence type="ECO:0000256" key="7">
    <source>
        <dbReference type="ARBA" id="ARBA00023146"/>
    </source>
</evidence>
<dbReference type="GO" id="GO:0005524">
    <property type="term" value="F:ATP binding"/>
    <property type="evidence" value="ECO:0007669"/>
    <property type="project" value="UniProtKB-UniRule"/>
</dbReference>
<feature type="short sequence motif" description="'HIGH' region" evidence="10">
    <location>
        <begin position="58"/>
        <end position="68"/>
    </location>
</feature>
<proteinExistence type="inferred from homology"/>
<sequence length="900" mass="105635">MTDYKNTLIINKTDFEMKANLKDKEPLFQKFWDENKIYQKILKQNKNNQQWVLHDGPPYANGNIHVGHSLNKIIKDIIVRYHLINGHYSPLICGWDTHGLPIEHALLKKNGKEEQNLSISERRTNCETFAFDNVNNQLKQFKRLGIVSDFKDIYVTLNKEFEYDQLKLFLAMVKQKMIYQDFKPIFWSCSSHSALAEAEIEYADTEAHSIYVAFKINEGNNIVHSNDYILIWTTTPWTIPSNVAVAVHPDFSYLRIKVNERVYVIAKNRLDSLAKELNWTNYEILSEFKGSEIEKNTYVHPLYTNKINPIILADYVTIDNGTGLVHNASGFGPEDYCACKKYDIDVFCPINENGVFTNEINDPDLVGVFYEKANPIVIDKLIKNNALVHQSKFIHSIAIDWRTKQPVIYRATKQWFVNIEVIHDEIIKAIQGINFPNSKNKQQLMNMISNRKEWCISRQRVWGVPIPIIYRNDEPIFDEKLINHCIELIHEYGTNAWFSKSVDFFLTDEYKKQNYNYRKELDIMDVWFDSGSSYNVLKHYNLGHTADLYFEGNDQYRGWFNSSLICSIAQNKVAPYKRLLSHGFTLDDQGRKMSKSLGNTIDPLKVCDEFGADILRLWAANSDYSEDVRISKNILTQTAEIYRRIRNTIFKFILSNISDFDYETDASMEFTNADWYVLKQLQKNINEVIEAYEEYNFMNVVKTLNLATIKLSSWYFDLIKDSLYCDEVNNKRRRTIQTVLYWILRMFMSVLAPIIPHTLEEVYKFSNFKNKKESFFLESIVKQLPFPLQPIDEEYWNAFFNLKDEVYTKLETLKKSGAIKKNNETKVVITFKNKYHFTASELKQYLNVAVVELIEKNIETIEVEVTNANLVRCERCWNYFEASEITDHICSRCRRVVNKK</sequence>
<feature type="domain" description="Aminoacyl-tRNA synthetase class Ia" evidence="11">
    <location>
        <begin position="29"/>
        <end position="631"/>
    </location>
</feature>
<evidence type="ECO:0000256" key="5">
    <source>
        <dbReference type="ARBA" id="ARBA00022840"/>
    </source>
</evidence>
<dbReference type="Gene3D" id="1.10.730.20">
    <property type="match status" value="1"/>
</dbReference>
<gene>
    <name evidence="10 13" type="primary">ileS</name>
    <name evidence="13" type="ORF">MGM1_4410</name>
</gene>
<dbReference type="InterPro" id="IPR050081">
    <property type="entry name" value="Ile-tRNA_ligase"/>
</dbReference>
<comment type="domain">
    <text evidence="10">IleRS has two distinct active sites: one for aminoacylation and one for editing. The misactivated valine is translocated from the active site to the editing site, which sterically excludes the correctly activated isoleucine. The single editing site contains two valyl binding pockets, one specific for each substrate (Val-AMP or Val-tRNA(Ile)).</text>
</comment>
<keyword evidence="14" id="KW-1185">Reference proteome</keyword>
<dbReference type="Gene3D" id="3.90.740.10">
    <property type="entry name" value="Valyl/Leucyl/Isoleucyl-tRNA synthetase, editing domain"/>
    <property type="match status" value="1"/>
</dbReference>
<feature type="short sequence motif" description="'KMSKS' region" evidence="10">
    <location>
        <begin position="592"/>
        <end position="596"/>
    </location>
</feature>
<keyword evidence="10" id="KW-0862">Zinc</keyword>
<name>A0A097STA7_9BACT</name>
<feature type="binding site" evidence="10">
    <location>
        <position position="876"/>
    </location>
    <ligand>
        <name>Zn(2+)</name>
        <dbReference type="ChEBI" id="CHEBI:29105"/>
    </ligand>
</feature>
<evidence type="ECO:0000256" key="1">
    <source>
        <dbReference type="ARBA" id="ARBA00006887"/>
    </source>
</evidence>
<dbReference type="GO" id="GO:0000049">
    <property type="term" value="F:tRNA binding"/>
    <property type="evidence" value="ECO:0007669"/>
    <property type="project" value="InterPro"/>
</dbReference>
<evidence type="ECO:0000256" key="6">
    <source>
        <dbReference type="ARBA" id="ARBA00022917"/>
    </source>
</evidence>
<dbReference type="SUPFAM" id="SSF52374">
    <property type="entry name" value="Nucleotidylyl transferase"/>
    <property type="match status" value="1"/>
</dbReference>
<evidence type="ECO:0000259" key="12">
    <source>
        <dbReference type="Pfam" id="PF08264"/>
    </source>
</evidence>
<dbReference type="FunFam" id="3.40.50.620:FF:000152">
    <property type="entry name" value="Isoleucine--tRNA ligase"/>
    <property type="match status" value="1"/>
</dbReference>
<feature type="binding site" evidence="10">
    <location>
        <position position="873"/>
    </location>
    <ligand>
        <name>Zn(2+)</name>
        <dbReference type="ChEBI" id="CHEBI:29105"/>
    </ligand>
</feature>
<dbReference type="Pfam" id="PF08264">
    <property type="entry name" value="Anticodon_1"/>
    <property type="match status" value="1"/>
</dbReference>
<dbReference type="InterPro" id="IPR013155">
    <property type="entry name" value="M/V/L/I-tRNA-synth_anticd-bd"/>
</dbReference>
<evidence type="ECO:0000313" key="13">
    <source>
        <dbReference type="EMBL" id="AIV03807.1"/>
    </source>
</evidence>
<dbReference type="HOGENOM" id="CLU_001493_7_1_14"/>
<protein>
    <recommendedName>
        <fullName evidence="10">Isoleucine--tRNA ligase</fullName>
        <ecNumber evidence="10">6.1.1.5</ecNumber>
    </recommendedName>
    <alternativeName>
        <fullName evidence="10">Isoleucyl-tRNA synthetase</fullName>
        <shortName evidence="10">IleRS</shortName>
    </alternativeName>
</protein>
<feature type="domain" description="Methionyl/Valyl/Leucyl/Isoleucyl-tRNA synthetase anticodon-binding" evidence="12">
    <location>
        <begin position="674"/>
        <end position="829"/>
    </location>
</feature>
<keyword evidence="5 10" id="KW-0067">ATP-binding</keyword>
<evidence type="ECO:0000256" key="8">
    <source>
        <dbReference type="ARBA" id="ARBA00025217"/>
    </source>
</evidence>
<dbReference type="EMBL" id="CP007711">
    <property type="protein sequence ID" value="AIV03807.1"/>
    <property type="molecule type" value="Genomic_DNA"/>
</dbReference>
<dbReference type="SUPFAM" id="SSF50677">
    <property type="entry name" value="ValRS/IleRS/LeuRS editing domain"/>
    <property type="match status" value="1"/>
</dbReference>
<evidence type="ECO:0000259" key="11">
    <source>
        <dbReference type="Pfam" id="PF00133"/>
    </source>
</evidence>
<keyword evidence="2 10" id="KW-0963">Cytoplasm</keyword>
<dbReference type="CDD" id="cd00818">
    <property type="entry name" value="IleRS_core"/>
    <property type="match status" value="1"/>
</dbReference>
<dbReference type="PANTHER" id="PTHR42765:SF1">
    <property type="entry name" value="ISOLEUCINE--TRNA LIGASE, MITOCHONDRIAL"/>
    <property type="match status" value="1"/>
</dbReference>
<organism evidence="13 14">
    <name type="scientific">Candidatus Malacoplasma girerdii</name>
    <dbReference type="NCBI Taxonomy" id="1318617"/>
    <lineage>
        <taxon>Bacteria</taxon>
        <taxon>Bacillati</taxon>
        <taxon>Mycoplasmatota</taxon>
        <taxon>Mycoplasmoidales</taxon>
        <taxon>Mycoplasmoidaceae</taxon>
        <taxon>Malacoplasma</taxon>
    </lineage>
</organism>
<keyword evidence="6 10" id="KW-0648">Protein biosynthesis</keyword>
<comment type="catalytic activity">
    <reaction evidence="9 10">
        <text>tRNA(Ile) + L-isoleucine + ATP = L-isoleucyl-tRNA(Ile) + AMP + diphosphate</text>
        <dbReference type="Rhea" id="RHEA:11060"/>
        <dbReference type="Rhea" id="RHEA-COMP:9666"/>
        <dbReference type="Rhea" id="RHEA-COMP:9695"/>
        <dbReference type="ChEBI" id="CHEBI:30616"/>
        <dbReference type="ChEBI" id="CHEBI:33019"/>
        <dbReference type="ChEBI" id="CHEBI:58045"/>
        <dbReference type="ChEBI" id="CHEBI:78442"/>
        <dbReference type="ChEBI" id="CHEBI:78528"/>
        <dbReference type="ChEBI" id="CHEBI:456215"/>
        <dbReference type="EC" id="6.1.1.5"/>
    </reaction>
</comment>
<dbReference type="STRING" id="1318617.MGM1_4410"/>
<dbReference type="PRINTS" id="PR00984">
    <property type="entry name" value="TRNASYNTHILE"/>
</dbReference>
<dbReference type="CDD" id="cd07960">
    <property type="entry name" value="Anticodon_Ia_Ile_BEm"/>
    <property type="match status" value="1"/>
</dbReference>
<feature type="binding site" evidence="10">
    <location>
        <position position="890"/>
    </location>
    <ligand>
        <name>Zn(2+)</name>
        <dbReference type="ChEBI" id="CHEBI:29105"/>
    </ligand>
</feature>
<dbReference type="Gene3D" id="3.40.50.620">
    <property type="entry name" value="HUPs"/>
    <property type="match status" value="2"/>
</dbReference>
<dbReference type="GO" id="GO:0008270">
    <property type="term" value="F:zinc ion binding"/>
    <property type="evidence" value="ECO:0007669"/>
    <property type="project" value="UniProtKB-UniRule"/>
</dbReference>
<keyword evidence="4 10" id="KW-0547">Nucleotide-binding</keyword>
<comment type="subcellular location">
    <subcellularLocation>
        <location evidence="10">Cytoplasm</location>
    </subcellularLocation>
</comment>
<comment type="cofactor">
    <cofactor evidence="10">
        <name>Zn(2+)</name>
        <dbReference type="ChEBI" id="CHEBI:29105"/>
    </cofactor>
    <text evidence="10">Binds 1 zinc ion per subunit.</text>
</comment>
<dbReference type="GO" id="GO:0005829">
    <property type="term" value="C:cytosol"/>
    <property type="evidence" value="ECO:0007669"/>
    <property type="project" value="TreeGrafter"/>
</dbReference>
<dbReference type="SUPFAM" id="SSF47323">
    <property type="entry name" value="Anticodon-binding domain of a subclass of class I aminoacyl-tRNA synthetases"/>
    <property type="match status" value="1"/>
</dbReference>
<feature type="binding site" evidence="10">
    <location>
        <position position="551"/>
    </location>
    <ligand>
        <name>L-isoleucyl-5'-AMP</name>
        <dbReference type="ChEBI" id="CHEBI:178002"/>
    </ligand>
</feature>
<dbReference type="eggNOG" id="COG0060">
    <property type="taxonomic scope" value="Bacteria"/>
</dbReference>
<evidence type="ECO:0000313" key="14">
    <source>
        <dbReference type="Proteomes" id="UP000030066"/>
    </source>
</evidence>
<dbReference type="AlphaFoldDB" id="A0A097STA7"/>
<dbReference type="GO" id="GO:0002161">
    <property type="term" value="F:aminoacyl-tRNA deacylase activity"/>
    <property type="evidence" value="ECO:0007669"/>
    <property type="project" value="InterPro"/>
</dbReference>
<dbReference type="InterPro" id="IPR009008">
    <property type="entry name" value="Val/Leu/Ile-tRNA-synth_edit"/>
</dbReference>
<keyword evidence="7 10" id="KW-0030">Aminoacyl-tRNA synthetase</keyword>
<comment type="similarity">
    <text evidence="1 10">Belongs to the class-I aminoacyl-tRNA synthetase family. IleS type 1 subfamily.</text>
</comment>
<reference evidence="13 14" key="1">
    <citation type="journal article" date="2014" name="PLoS ONE">
        <title>An emerging Mycoplasma associated with trichomoniasis, vaginal infection and disease.</title>
        <authorList>
            <consortium name="Vaginal Microbiome Consortium"/>
            <person name="Fettweis J.M."/>
            <person name="Serrano M.G."/>
            <person name="Huang B."/>
            <person name="Brooks J.P."/>
            <person name="Glascock A.L."/>
            <person name="Sheth N.U."/>
            <person name="Strauss J.F.III."/>
            <person name="Jefferson K.K."/>
            <person name="Buck G.A."/>
        </authorList>
    </citation>
    <scope>NUCLEOTIDE SEQUENCE [LARGE SCALE GENOMIC DNA]</scope>
    <source>
        <strain evidence="13 14">VCU_M1</strain>
    </source>
</reference>
<evidence type="ECO:0000256" key="10">
    <source>
        <dbReference type="HAMAP-Rule" id="MF_02002"/>
    </source>
</evidence>
<dbReference type="InterPro" id="IPR009080">
    <property type="entry name" value="tRNAsynth_Ia_anticodon-bd"/>
</dbReference>
<dbReference type="InterPro" id="IPR033708">
    <property type="entry name" value="Anticodon_Ile_BEm"/>
</dbReference>
<dbReference type="EC" id="6.1.1.5" evidence="10"/>
<accession>A0A097STA7</accession>
<evidence type="ECO:0000256" key="4">
    <source>
        <dbReference type="ARBA" id="ARBA00022741"/>
    </source>
</evidence>
<dbReference type="InterPro" id="IPR014729">
    <property type="entry name" value="Rossmann-like_a/b/a_fold"/>
</dbReference>
<dbReference type="NCBIfam" id="TIGR00392">
    <property type="entry name" value="ileS"/>
    <property type="match status" value="1"/>
</dbReference>
<dbReference type="Pfam" id="PF00133">
    <property type="entry name" value="tRNA-synt_1"/>
    <property type="match status" value="1"/>
</dbReference>
<keyword evidence="10" id="KW-0479">Metal-binding</keyword>
<feature type="binding site" evidence="10">
    <location>
        <position position="595"/>
    </location>
    <ligand>
        <name>ATP</name>
        <dbReference type="ChEBI" id="CHEBI:30616"/>
    </ligand>
</feature>
<dbReference type="HAMAP" id="MF_02002">
    <property type="entry name" value="Ile_tRNA_synth_type1"/>
    <property type="match status" value="1"/>
</dbReference>
<dbReference type="InterPro" id="IPR023585">
    <property type="entry name" value="Ile-tRNA-ligase_type1"/>
</dbReference>
<evidence type="ECO:0000256" key="3">
    <source>
        <dbReference type="ARBA" id="ARBA00022598"/>
    </source>
</evidence>
<dbReference type="GO" id="GO:0004822">
    <property type="term" value="F:isoleucine-tRNA ligase activity"/>
    <property type="evidence" value="ECO:0007669"/>
    <property type="project" value="UniProtKB-UniRule"/>
</dbReference>
<dbReference type="GO" id="GO:0006428">
    <property type="term" value="P:isoleucyl-tRNA aminoacylation"/>
    <property type="evidence" value="ECO:0007669"/>
    <property type="project" value="UniProtKB-UniRule"/>
</dbReference>
<dbReference type="InterPro" id="IPR002300">
    <property type="entry name" value="aa-tRNA-synth_Ia"/>
</dbReference>